<feature type="domain" description="UvrD-like helicase C-terminal" evidence="14">
    <location>
        <begin position="422"/>
        <end position="688"/>
    </location>
</feature>
<dbReference type="EC" id="5.6.2.4" evidence="9"/>
<dbReference type="PROSITE" id="PS51217">
    <property type="entry name" value="UVRD_HELICASE_CTER"/>
    <property type="match status" value="1"/>
</dbReference>
<evidence type="ECO:0000256" key="11">
    <source>
        <dbReference type="PROSITE-ProRule" id="PRU00560"/>
    </source>
</evidence>
<evidence type="ECO:0000256" key="4">
    <source>
        <dbReference type="ARBA" id="ARBA00022806"/>
    </source>
</evidence>
<accession>A0ABW0YJA6</accession>
<dbReference type="GO" id="GO:0016787">
    <property type="term" value="F:hydrolase activity"/>
    <property type="evidence" value="ECO:0007669"/>
    <property type="project" value="UniProtKB-KW"/>
</dbReference>
<dbReference type="SUPFAM" id="SSF52540">
    <property type="entry name" value="P-loop containing nucleoside triphosphate hydrolases"/>
    <property type="match status" value="1"/>
</dbReference>
<dbReference type="InterPro" id="IPR014016">
    <property type="entry name" value="UvrD-like_ATP-bd"/>
</dbReference>
<evidence type="ECO:0000256" key="10">
    <source>
        <dbReference type="ARBA" id="ARBA00048988"/>
    </source>
</evidence>
<dbReference type="InterPro" id="IPR000212">
    <property type="entry name" value="DNA_helicase_UvrD/REP"/>
</dbReference>
<keyword evidence="4 11" id="KW-0347">Helicase</keyword>
<keyword evidence="2 11" id="KW-0547">Nucleotide-binding</keyword>
<keyword evidence="16" id="KW-1185">Reference proteome</keyword>
<comment type="caution">
    <text evidence="15">The sequence shown here is derived from an EMBL/GenBank/DDBJ whole genome shotgun (WGS) entry which is preliminary data.</text>
</comment>
<dbReference type="GO" id="GO:0004386">
    <property type="term" value="F:helicase activity"/>
    <property type="evidence" value="ECO:0007669"/>
    <property type="project" value="UniProtKB-KW"/>
</dbReference>
<evidence type="ECO:0000256" key="6">
    <source>
        <dbReference type="ARBA" id="ARBA00023125"/>
    </source>
</evidence>
<evidence type="ECO:0000256" key="3">
    <source>
        <dbReference type="ARBA" id="ARBA00022801"/>
    </source>
</evidence>
<keyword evidence="6" id="KW-0238">DNA-binding</keyword>
<evidence type="ECO:0000256" key="9">
    <source>
        <dbReference type="ARBA" id="ARBA00034808"/>
    </source>
</evidence>
<dbReference type="RefSeq" id="WP_385939627.1">
    <property type="nucleotide sequence ID" value="NZ_JBHSOZ010000003.1"/>
</dbReference>
<protein>
    <recommendedName>
        <fullName evidence="9">DNA 3'-5' helicase</fullName>
        <ecNumber evidence="9">5.6.2.4</ecNumber>
    </recommendedName>
</protein>
<evidence type="ECO:0000256" key="5">
    <source>
        <dbReference type="ARBA" id="ARBA00022840"/>
    </source>
</evidence>
<keyword evidence="3 11" id="KW-0378">Hydrolase</keyword>
<evidence type="ECO:0000256" key="2">
    <source>
        <dbReference type="ARBA" id="ARBA00022741"/>
    </source>
</evidence>
<keyword evidence="7" id="KW-0413">Isomerase</keyword>
<evidence type="ECO:0000259" key="14">
    <source>
        <dbReference type="PROSITE" id="PS51217"/>
    </source>
</evidence>
<evidence type="ECO:0000256" key="1">
    <source>
        <dbReference type="ARBA" id="ARBA00009922"/>
    </source>
</evidence>
<comment type="similarity">
    <text evidence="1">Belongs to the helicase family. UvrD subfamily.</text>
</comment>
<dbReference type="Gene3D" id="1.10.486.10">
    <property type="entry name" value="PCRA, domain 4"/>
    <property type="match status" value="1"/>
</dbReference>
<comment type="catalytic activity">
    <reaction evidence="10">
        <text>ATP + H2O = ADP + phosphate + H(+)</text>
        <dbReference type="Rhea" id="RHEA:13065"/>
        <dbReference type="ChEBI" id="CHEBI:15377"/>
        <dbReference type="ChEBI" id="CHEBI:15378"/>
        <dbReference type="ChEBI" id="CHEBI:30616"/>
        <dbReference type="ChEBI" id="CHEBI:43474"/>
        <dbReference type="ChEBI" id="CHEBI:456216"/>
        <dbReference type="EC" id="5.6.2.4"/>
    </reaction>
</comment>
<dbReference type="Gene3D" id="1.10.10.160">
    <property type="match status" value="1"/>
</dbReference>
<dbReference type="PANTHER" id="PTHR11070">
    <property type="entry name" value="UVRD / RECB / PCRA DNA HELICASE FAMILY MEMBER"/>
    <property type="match status" value="1"/>
</dbReference>
<evidence type="ECO:0000259" key="13">
    <source>
        <dbReference type="PROSITE" id="PS51198"/>
    </source>
</evidence>
<keyword evidence="5 11" id="KW-0067">ATP-binding</keyword>
<sequence>MKVALFQEQLIHTEKVDRYHWQRVVSSASKGQVLCPVCRAPIHAKVGIHHPLSFHHPGDDSFCLSEAEKLAKHIQTKDTSPIENNGFELPKSRSISEGTTEENTTHLWRSPLWVTVPTECSLSQRKEPTGDLYKQFLDRHSLSLTQPQWEAVHTTDGPLLILAGAGSGKTRVLTARTAYMLTTEEIPPNRLALITFTVKAAKEMKRRLQTLPGLGHINLSGLLAGTFHSIFYKMLIHHEKEKWQQHRLLKENWKQEGILKEKGKELGLDDRSFAYDQALLQISQWKNQGKSPQEIESADPFEEQTLSLFSYYEEVKEQKGLFDFDDMQTGCLKMLQANPELLERYQERFKYLLIDEYQDINPIQYEIVQLLTARYRNLCVVGDDDQSIYGFRGSDPSFILRFTDNFPEAKTVTLEDNYRSTSPIITLANQVITNNQARHEKEMKSIEPAGHSPLLYYPLNEEEEATATVTDIKQQLEQGSSPNDFAVLYRTHSAGRALFERLLESNVPFTSYGNQEAFYLKKHIRKALAYLRLSINPDDGNAVRELMSALFIKQSAYNDARVLSINEDITLLEALPLLSGLQEFQRTKLKKIIPKIPSLKRKEPIEALKVLQQDLGLKEYVKKNGKEGNKLERGSDDIKDLETAARRHDTVSSFLEHADHMTAQCELMKKEGEPAQAVKIMTIHQSKGLEFENVYILGAVEGGLPHDHSLEMLREGKSSYLEEERRLMYVALTRAKKKVAISVPQYRRESKARASRFIKELRGQKHLPSTHKTIKAGHP</sequence>
<organism evidence="15 16">
    <name type="scientific">Thalassorhabdus alkalitolerans</name>
    <dbReference type="NCBI Taxonomy" id="2282697"/>
    <lineage>
        <taxon>Bacteria</taxon>
        <taxon>Bacillati</taxon>
        <taxon>Bacillota</taxon>
        <taxon>Bacilli</taxon>
        <taxon>Bacillales</taxon>
        <taxon>Bacillaceae</taxon>
        <taxon>Thalassorhabdus</taxon>
    </lineage>
</organism>
<dbReference type="PROSITE" id="PS51198">
    <property type="entry name" value="UVRD_HELICASE_ATP_BIND"/>
    <property type="match status" value="1"/>
</dbReference>
<dbReference type="CDD" id="cd18807">
    <property type="entry name" value="SF1_C_UvrD"/>
    <property type="match status" value="1"/>
</dbReference>
<dbReference type="PANTHER" id="PTHR11070:SF2">
    <property type="entry name" value="ATP-DEPENDENT DNA HELICASE SRS2"/>
    <property type="match status" value="1"/>
</dbReference>
<feature type="binding site" evidence="11">
    <location>
        <begin position="163"/>
        <end position="170"/>
    </location>
    <ligand>
        <name>ATP</name>
        <dbReference type="ChEBI" id="CHEBI:30616"/>
    </ligand>
</feature>
<name>A0ABW0YJA6_9BACI</name>
<dbReference type="CDD" id="cd17932">
    <property type="entry name" value="DEXQc_UvrD"/>
    <property type="match status" value="1"/>
</dbReference>
<feature type="domain" description="UvrD-like helicase ATP-binding" evidence="13">
    <location>
        <begin position="142"/>
        <end position="421"/>
    </location>
</feature>
<reference evidence="16" key="1">
    <citation type="journal article" date="2019" name="Int. J. Syst. Evol. Microbiol.">
        <title>The Global Catalogue of Microorganisms (GCM) 10K type strain sequencing project: providing services to taxonomists for standard genome sequencing and annotation.</title>
        <authorList>
            <consortium name="The Broad Institute Genomics Platform"/>
            <consortium name="The Broad Institute Genome Sequencing Center for Infectious Disease"/>
            <person name="Wu L."/>
            <person name="Ma J."/>
        </authorList>
    </citation>
    <scope>NUCLEOTIDE SEQUENCE [LARGE SCALE GENOMIC DNA]</scope>
    <source>
        <strain evidence="16">CECT 7184</strain>
    </source>
</reference>
<feature type="region of interest" description="Disordered" evidence="12">
    <location>
        <begin position="74"/>
        <end position="101"/>
    </location>
</feature>
<evidence type="ECO:0000256" key="7">
    <source>
        <dbReference type="ARBA" id="ARBA00023235"/>
    </source>
</evidence>
<proteinExistence type="inferred from homology"/>
<dbReference type="InterPro" id="IPR013986">
    <property type="entry name" value="DExx_box_DNA_helicase_dom_sf"/>
</dbReference>
<dbReference type="Pfam" id="PF00580">
    <property type="entry name" value="UvrD-helicase"/>
    <property type="match status" value="1"/>
</dbReference>
<dbReference type="Pfam" id="PF13361">
    <property type="entry name" value="UvrD_C"/>
    <property type="match status" value="1"/>
</dbReference>
<evidence type="ECO:0000256" key="8">
    <source>
        <dbReference type="ARBA" id="ARBA00034617"/>
    </source>
</evidence>
<evidence type="ECO:0000313" key="16">
    <source>
        <dbReference type="Proteomes" id="UP001596142"/>
    </source>
</evidence>
<evidence type="ECO:0000256" key="12">
    <source>
        <dbReference type="SAM" id="MobiDB-lite"/>
    </source>
</evidence>
<gene>
    <name evidence="15" type="ORF">ACFPU1_06745</name>
</gene>
<dbReference type="Proteomes" id="UP001596142">
    <property type="component" value="Unassembled WGS sequence"/>
</dbReference>
<comment type="catalytic activity">
    <reaction evidence="8">
        <text>Couples ATP hydrolysis with the unwinding of duplex DNA by translocating in the 3'-5' direction.</text>
        <dbReference type="EC" id="5.6.2.4"/>
    </reaction>
</comment>
<evidence type="ECO:0000313" key="15">
    <source>
        <dbReference type="EMBL" id="MFC5712473.1"/>
    </source>
</evidence>
<dbReference type="InterPro" id="IPR027417">
    <property type="entry name" value="P-loop_NTPase"/>
</dbReference>
<dbReference type="Gene3D" id="3.40.50.300">
    <property type="entry name" value="P-loop containing nucleotide triphosphate hydrolases"/>
    <property type="match status" value="2"/>
</dbReference>
<dbReference type="InterPro" id="IPR014017">
    <property type="entry name" value="DNA_helicase_UvrD-like_C"/>
</dbReference>
<dbReference type="EMBL" id="JBHSOZ010000003">
    <property type="protein sequence ID" value="MFC5712473.1"/>
    <property type="molecule type" value="Genomic_DNA"/>
</dbReference>